<evidence type="ECO:0000313" key="1">
    <source>
        <dbReference type="EMBL" id="BAT26091.1"/>
    </source>
</evidence>
<organism evidence="1">
    <name type="scientific">Aureimonas altamirensis</name>
    <dbReference type="NCBI Taxonomy" id="370622"/>
    <lineage>
        <taxon>Bacteria</taxon>
        <taxon>Pseudomonadati</taxon>
        <taxon>Pseudomonadota</taxon>
        <taxon>Alphaproteobacteria</taxon>
        <taxon>Hyphomicrobiales</taxon>
        <taxon>Aurantimonadaceae</taxon>
        <taxon>Aureimonas</taxon>
    </lineage>
</organism>
<reference evidence="1" key="1">
    <citation type="journal article" date="2015" name="Proc. Natl. Acad. Sci. U.S.A.">
        <title>Bacterial clade with the ribosomal RNA operon on a small plasmid rather than the chromosome.</title>
        <authorList>
            <person name="Anda M."/>
            <person name="Ohtsubo Y."/>
            <person name="Okubo T."/>
            <person name="Sugawara M."/>
            <person name="Nagata Y."/>
            <person name="Tsuda M."/>
            <person name="Minamisawa K."/>
            <person name="Mitsui H."/>
        </authorList>
    </citation>
    <scope>NUCLEOTIDE SEQUENCE</scope>
    <source>
        <strain evidence="1">DSM 21988</strain>
    </source>
</reference>
<protein>
    <recommendedName>
        <fullName evidence="2">Type II toxin-antitoxin system HicA family toxin</fullName>
    </recommendedName>
</protein>
<accession>A0A0P0YX74</accession>
<dbReference type="AlphaFoldDB" id="A0A0P0YX74"/>
<name>A0A0P0YX74_9HYPH</name>
<sequence>MNLIVSRESLADFSDVCQLSAPMYERVLLMERLEPETMHPAPPDVLAGLKTLCAMRDSPKSDWRMKDVERACGEIGIVCKAPKRGSHYRVRSELVPGTILTIPAAKPIKAPYIRQLVELAERHREAVMEQEAVDGS</sequence>
<evidence type="ECO:0008006" key="2">
    <source>
        <dbReference type="Google" id="ProtNLM"/>
    </source>
</evidence>
<proteinExistence type="predicted"/>
<dbReference type="EMBL" id="LC066371">
    <property type="protein sequence ID" value="BAT26091.1"/>
    <property type="molecule type" value="Genomic_DNA"/>
</dbReference>